<dbReference type="AlphaFoldDB" id="A9WRJ0"/>
<evidence type="ECO:0000313" key="2">
    <source>
        <dbReference type="Proteomes" id="UP000002007"/>
    </source>
</evidence>
<dbReference type="KEGG" id="rsa:RSal33209_2546"/>
<protein>
    <submittedName>
        <fullName evidence="1">Conserved protein</fullName>
    </submittedName>
</protein>
<keyword evidence="2" id="KW-1185">Reference proteome</keyword>
<dbReference type="EMBL" id="CP000910">
    <property type="protein sequence ID" value="ABY24272.1"/>
    <property type="molecule type" value="Genomic_DNA"/>
</dbReference>
<dbReference type="STRING" id="288705.RSal33209_2546"/>
<proteinExistence type="predicted"/>
<dbReference type="RefSeq" id="WP_012245932.1">
    <property type="nucleotide sequence ID" value="NC_010168.1"/>
</dbReference>
<dbReference type="HOGENOM" id="CLU_2384087_0_0_11"/>
<gene>
    <name evidence="1" type="ordered locus">RSal33209_2546</name>
</gene>
<sequence length="94" mass="9872">MANYTAGSLEKASVLDQLDLVATPTAQFLQGFAAAAQVGVVEIDPELSDTAATQDAYGLSNEMLVNCVIVAGKREGVERIAACLVPFTKRADIK</sequence>
<accession>A9WRJ0</accession>
<evidence type="ECO:0000313" key="1">
    <source>
        <dbReference type="EMBL" id="ABY24272.1"/>
    </source>
</evidence>
<reference evidence="2" key="1">
    <citation type="journal article" date="2008" name="J. Bacteriol.">
        <title>Genome sequence of the fish pathogen Renibacterium salmoninarum suggests reductive evolution away from an environmental Arthrobacter ancestor.</title>
        <authorList>
            <person name="Wiens G.D."/>
            <person name="Rockey D.D."/>
            <person name="Wu Z."/>
            <person name="Chang J."/>
            <person name="Levy R."/>
            <person name="Crane S."/>
            <person name="Chen D.S."/>
            <person name="Capri G.R."/>
            <person name="Burnett J.R."/>
            <person name="Sudheesh P.S."/>
            <person name="Schipma M.J."/>
            <person name="Burd H."/>
            <person name="Bhattacharyya A."/>
            <person name="Rhodes L.D."/>
            <person name="Kaul R."/>
            <person name="Strom M.S."/>
        </authorList>
    </citation>
    <scope>NUCLEOTIDE SEQUENCE [LARGE SCALE GENOMIC DNA]</scope>
    <source>
        <strain evidence="2">ATCC 33209 / DSM 20767 / JCM 11484 / NBRC 15589 / NCIMB 2235</strain>
    </source>
</reference>
<name>A9WRJ0_RENSM</name>
<dbReference type="Proteomes" id="UP000002007">
    <property type="component" value="Chromosome"/>
</dbReference>
<dbReference type="eggNOG" id="COG2606">
    <property type="taxonomic scope" value="Bacteria"/>
</dbReference>
<organism evidence="1 2">
    <name type="scientific">Renibacterium salmoninarum (strain ATCC 33209 / DSM 20767 / JCM 11484 / NBRC 15589 / NCIMB 2235)</name>
    <dbReference type="NCBI Taxonomy" id="288705"/>
    <lineage>
        <taxon>Bacteria</taxon>
        <taxon>Bacillati</taxon>
        <taxon>Actinomycetota</taxon>
        <taxon>Actinomycetes</taxon>
        <taxon>Micrococcales</taxon>
        <taxon>Micrococcaceae</taxon>
        <taxon>Renibacterium</taxon>
    </lineage>
</organism>